<dbReference type="Gene3D" id="3.50.50.60">
    <property type="entry name" value="FAD/NAD(P)-binding domain"/>
    <property type="match status" value="2"/>
</dbReference>
<dbReference type="EMBL" id="NKYE01000001">
    <property type="protein sequence ID" value="OZM74812.1"/>
    <property type="molecule type" value="Genomic_DNA"/>
</dbReference>
<keyword evidence="3" id="KW-0274">FAD</keyword>
<dbReference type="InterPro" id="IPR036188">
    <property type="entry name" value="FAD/NAD-bd_sf"/>
</dbReference>
<dbReference type="GO" id="GO:0016651">
    <property type="term" value="F:oxidoreductase activity, acting on NAD(P)H"/>
    <property type="evidence" value="ECO:0007669"/>
    <property type="project" value="TreeGrafter"/>
</dbReference>
<dbReference type="InterPro" id="IPR016156">
    <property type="entry name" value="FAD/NAD-linked_Rdtase_dimer_sf"/>
</dbReference>
<dbReference type="GO" id="GO:0005737">
    <property type="term" value="C:cytoplasm"/>
    <property type="evidence" value="ECO:0007669"/>
    <property type="project" value="TreeGrafter"/>
</dbReference>
<evidence type="ECO:0000259" key="5">
    <source>
        <dbReference type="Pfam" id="PF07992"/>
    </source>
</evidence>
<protein>
    <submittedName>
        <fullName evidence="7">FAD-dependent oxidoreductase</fullName>
    </submittedName>
</protein>
<proteinExistence type="predicted"/>
<dbReference type="Gene3D" id="3.30.390.30">
    <property type="match status" value="1"/>
</dbReference>
<evidence type="ECO:0000256" key="2">
    <source>
        <dbReference type="ARBA" id="ARBA00022630"/>
    </source>
</evidence>
<evidence type="ECO:0000256" key="4">
    <source>
        <dbReference type="ARBA" id="ARBA00023002"/>
    </source>
</evidence>
<evidence type="ECO:0000256" key="3">
    <source>
        <dbReference type="ARBA" id="ARBA00022827"/>
    </source>
</evidence>
<dbReference type="PANTHER" id="PTHR43557">
    <property type="entry name" value="APOPTOSIS-INDUCING FACTOR 1"/>
    <property type="match status" value="1"/>
</dbReference>
<dbReference type="InterPro" id="IPR028202">
    <property type="entry name" value="Reductase_C"/>
</dbReference>
<dbReference type="PRINTS" id="PR00368">
    <property type="entry name" value="FADPNR"/>
</dbReference>
<dbReference type="SUPFAM" id="SSF55424">
    <property type="entry name" value="FAD/NAD-linked reductases, dimerisation (C-terminal) domain"/>
    <property type="match status" value="1"/>
</dbReference>
<dbReference type="AlphaFoldDB" id="A0A263D8I1"/>
<keyword evidence="8" id="KW-1185">Reference proteome</keyword>
<comment type="caution">
    <text evidence="7">The sequence shown here is derived from an EMBL/GenBank/DDBJ whole genome shotgun (WGS) entry which is preliminary data.</text>
</comment>
<dbReference type="Proteomes" id="UP000242444">
    <property type="component" value="Unassembled WGS sequence"/>
</dbReference>
<evidence type="ECO:0000313" key="8">
    <source>
        <dbReference type="Proteomes" id="UP000242444"/>
    </source>
</evidence>
<feature type="domain" description="Reductase C-terminal" evidence="6">
    <location>
        <begin position="321"/>
        <end position="387"/>
    </location>
</feature>
<evidence type="ECO:0000259" key="6">
    <source>
        <dbReference type="Pfam" id="PF14759"/>
    </source>
</evidence>
<accession>A0A263D8I1</accession>
<dbReference type="Pfam" id="PF07992">
    <property type="entry name" value="Pyr_redox_2"/>
    <property type="match status" value="1"/>
</dbReference>
<organism evidence="7 8">
    <name type="scientific">Amycolatopsis antarctica</name>
    <dbReference type="NCBI Taxonomy" id="1854586"/>
    <lineage>
        <taxon>Bacteria</taxon>
        <taxon>Bacillati</taxon>
        <taxon>Actinomycetota</taxon>
        <taxon>Actinomycetes</taxon>
        <taxon>Pseudonocardiales</taxon>
        <taxon>Pseudonocardiaceae</taxon>
        <taxon>Amycolatopsis</taxon>
    </lineage>
</organism>
<dbReference type="FunCoup" id="A0A263D8I1">
    <property type="interactions" value="210"/>
</dbReference>
<dbReference type="PRINTS" id="PR00411">
    <property type="entry name" value="PNDRDTASEI"/>
</dbReference>
<dbReference type="PANTHER" id="PTHR43557:SF2">
    <property type="entry name" value="RIESKE DOMAIN-CONTAINING PROTEIN-RELATED"/>
    <property type="match status" value="1"/>
</dbReference>
<dbReference type="InterPro" id="IPR023753">
    <property type="entry name" value="FAD/NAD-binding_dom"/>
</dbReference>
<feature type="domain" description="FAD/NAD(P)-binding" evidence="5">
    <location>
        <begin position="6"/>
        <end position="302"/>
    </location>
</feature>
<dbReference type="RefSeq" id="WP_094860597.1">
    <property type="nucleotide sequence ID" value="NZ_NKYE01000001.1"/>
</dbReference>
<dbReference type="OrthoDB" id="4475657at2"/>
<gene>
    <name evidence="7" type="ORF">CFN78_00905</name>
</gene>
<name>A0A263D8I1_9PSEU</name>
<evidence type="ECO:0000313" key="7">
    <source>
        <dbReference type="EMBL" id="OZM74812.1"/>
    </source>
</evidence>
<keyword evidence="4" id="KW-0560">Oxidoreductase</keyword>
<dbReference type="SUPFAM" id="SSF51905">
    <property type="entry name" value="FAD/NAD(P)-binding domain"/>
    <property type="match status" value="1"/>
</dbReference>
<reference evidence="7 8" key="1">
    <citation type="submission" date="2017-07" db="EMBL/GenBank/DDBJ databases">
        <title>Amycolatopsis antarcticus sp. nov., isolated from the surface of an Antarcticus brown macroalga.</title>
        <authorList>
            <person name="Wang J."/>
            <person name="Leiva S."/>
            <person name="Huang J."/>
            <person name="Huang Y."/>
        </authorList>
    </citation>
    <scope>NUCLEOTIDE SEQUENCE [LARGE SCALE GENOMIC DNA]</scope>
    <source>
        <strain evidence="7 8">AU-G6</strain>
    </source>
</reference>
<sequence length="403" mass="41715">MNTPAHIVVAGAGAAGLGTAEALRRKGYRGELTVIGAETHPPYDRPPLSKQVLSGAWEPIRCHLRSPEALSTTDAEFVLGDPAARLDAVARTVHTSSGRVLRGDAVVIATGLRPRMLPGQSALAGVHSLRTLDDAMALRTDLLTASRLVVVGEGVLGAEIAATARGMGVDVTVAGPQSAPMLGQLGPAAAKLLALLHNENGVRLRLGTGVAGLVGADGRVTGVRTDSGELLPADVVVVAIGADPVTEWLAGSGLTLDDGVVCDLRCRAAEGVYAVGDVARVRDERSGVTRRLENRTNATEQAGAAADAILDIERPGRPLSYFWTEQFGTRIHVYGALPADAKVSIVDGDPTAGRFVAEYHRAGEVTGVLGWNMPKQARIRGQRIAAAESGLAPDEPAALAAPP</sequence>
<dbReference type="Pfam" id="PF14759">
    <property type="entry name" value="Reductase_C"/>
    <property type="match status" value="1"/>
</dbReference>
<comment type="cofactor">
    <cofactor evidence="1">
        <name>FAD</name>
        <dbReference type="ChEBI" id="CHEBI:57692"/>
    </cofactor>
</comment>
<evidence type="ECO:0000256" key="1">
    <source>
        <dbReference type="ARBA" id="ARBA00001974"/>
    </source>
</evidence>
<keyword evidence="2" id="KW-0285">Flavoprotein</keyword>
<dbReference type="InParanoid" id="A0A263D8I1"/>
<dbReference type="InterPro" id="IPR050446">
    <property type="entry name" value="FAD-oxidoreductase/Apoptosis"/>
</dbReference>